<dbReference type="Gene3D" id="3.30.160.60">
    <property type="entry name" value="Classic Zinc Finger"/>
    <property type="match status" value="1"/>
</dbReference>
<feature type="domain" description="C2H2-type" evidence="9">
    <location>
        <begin position="39"/>
        <end position="66"/>
    </location>
</feature>
<dbReference type="PANTHER" id="PTHR45801">
    <property type="entry name" value="OS07G0101800 PROTEIN"/>
    <property type="match status" value="1"/>
</dbReference>
<reference evidence="10 11" key="1">
    <citation type="submission" date="2024-02" db="EMBL/GenBank/DDBJ databases">
        <title>de novo genome assembly of Solanum bulbocastanum strain 11H21.</title>
        <authorList>
            <person name="Hosaka A.J."/>
        </authorList>
    </citation>
    <scope>NUCLEOTIDE SEQUENCE [LARGE SCALE GENOMIC DNA]</scope>
    <source>
        <tissue evidence="10">Young leaves</tissue>
    </source>
</reference>
<evidence type="ECO:0000256" key="8">
    <source>
        <dbReference type="PROSITE-ProRule" id="PRU00042"/>
    </source>
</evidence>
<evidence type="ECO:0000313" key="10">
    <source>
        <dbReference type="EMBL" id="KAK6788356.1"/>
    </source>
</evidence>
<dbReference type="GO" id="GO:0008270">
    <property type="term" value="F:zinc ion binding"/>
    <property type="evidence" value="ECO:0007669"/>
    <property type="project" value="UniProtKB-KW"/>
</dbReference>
<dbReference type="GO" id="GO:0005634">
    <property type="term" value="C:nucleus"/>
    <property type="evidence" value="ECO:0007669"/>
    <property type="project" value="UniProtKB-SubCell"/>
</dbReference>
<comment type="caution">
    <text evidence="10">The sequence shown here is derived from an EMBL/GenBank/DDBJ whole genome shotgun (WGS) entry which is preliminary data.</text>
</comment>
<evidence type="ECO:0000256" key="5">
    <source>
        <dbReference type="ARBA" id="ARBA00023015"/>
    </source>
</evidence>
<evidence type="ECO:0000256" key="7">
    <source>
        <dbReference type="ARBA" id="ARBA00023242"/>
    </source>
</evidence>
<evidence type="ECO:0000259" key="9">
    <source>
        <dbReference type="PROSITE" id="PS50157"/>
    </source>
</evidence>
<evidence type="ECO:0000313" key="11">
    <source>
        <dbReference type="Proteomes" id="UP001371456"/>
    </source>
</evidence>
<evidence type="ECO:0000256" key="3">
    <source>
        <dbReference type="ARBA" id="ARBA00022771"/>
    </source>
</evidence>
<dbReference type="PROSITE" id="PS50157">
    <property type="entry name" value="ZINC_FINGER_C2H2_2"/>
    <property type="match status" value="1"/>
</dbReference>
<keyword evidence="2" id="KW-0479">Metal-binding</keyword>
<keyword evidence="11" id="KW-1185">Reference proteome</keyword>
<dbReference type="EMBL" id="JBANQN010000006">
    <property type="protein sequence ID" value="KAK6788356.1"/>
    <property type="molecule type" value="Genomic_DNA"/>
</dbReference>
<dbReference type="InterPro" id="IPR052426">
    <property type="entry name" value="Plant_dev_regulator"/>
</dbReference>
<gene>
    <name evidence="10" type="ORF">RDI58_016881</name>
</gene>
<organism evidence="10 11">
    <name type="scientific">Solanum bulbocastanum</name>
    <name type="common">Wild potato</name>
    <dbReference type="NCBI Taxonomy" id="147425"/>
    <lineage>
        <taxon>Eukaryota</taxon>
        <taxon>Viridiplantae</taxon>
        <taxon>Streptophyta</taxon>
        <taxon>Embryophyta</taxon>
        <taxon>Tracheophyta</taxon>
        <taxon>Spermatophyta</taxon>
        <taxon>Magnoliopsida</taxon>
        <taxon>eudicotyledons</taxon>
        <taxon>Gunneridae</taxon>
        <taxon>Pentapetalae</taxon>
        <taxon>asterids</taxon>
        <taxon>lamiids</taxon>
        <taxon>Solanales</taxon>
        <taxon>Solanaceae</taxon>
        <taxon>Solanoideae</taxon>
        <taxon>Solaneae</taxon>
        <taxon>Solanum</taxon>
    </lineage>
</organism>
<dbReference type="InterPro" id="IPR036236">
    <property type="entry name" value="Znf_C2H2_sf"/>
</dbReference>
<comment type="subcellular location">
    <subcellularLocation>
        <location evidence="1">Nucleus</location>
    </subcellularLocation>
</comment>
<evidence type="ECO:0000256" key="2">
    <source>
        <dbReference type="ARBA" id="ARBA00022723"/>
    </source>
</evidence>
<evidence type="ECO:0000256" key="4">
    <source>
        <dbReference type="ARBA" id="ARBA00022833"/>
    </source>
</evidence>
<dbReference type="SUPFAM" id="SSF57667">
    <property type="entry name" value="beta-beta-alpha zinc fingers"/>
    <property type="match status" value="1"/>
</dbReference>
<proteinExistence type="predicted"/>
<dbReference type="Proteomes" id="UP001371456">
    <property type="component" value="Unassembled WGS sequence"/>
</dbReference>
<dbReference type="PROSITE" id="PS00028">
    <property type="entry name" value="ZINC_FINGER_C2H2_1"/>
    <property type="match status" value="1"/>
</dbReference>
<evidence type="ECO:0000256" key="6">
    <source>
        <dbReference type="ARBA" id="ARBA00023163"/>
    </source>
</evidence>
<dbReference type="InterPro" id="IPR013087">
    <property type="entry name" value="Znf_C2H2_type"/>
</dbReference>
<keyword evidence="3 8" id="KW-0863">Zinc-finger</keyword>
<dbReference type="AlphaFoldDB" id="A0AAN8TMU2"/>
<keyword evidence="7" id="KW-0539">Nucleus</keyword>
<keyword evidence="4" id="KW-0862">Zinc</keyword>
<evidence type="ECO:0000256" key="1">
    <source>
        <dbReference type="ARBA" id="ARBA00004123"/>
    </source>
</evidence>
<keyword evidence="5" id="KW-0805">Transcription regulation</keyword>
<accession>A0AAN8TMU2</accession>
<keyword evidence="6" id="KW-0804">Transcription</keyword>
<dbReference type="Pfam" id="PF13912">
    <property type="entry name" value="zf-C2H2_6"/>
    <property type="match status" value="1"/>
</dbReference>
<protein>
    <recommendedName>
        <fullName evidence="9">C2H2-type domain-containing protein</fullName>
    </recommendedName>
</protein>
<sequence>MESSNQHDYLLNSSIDQEVDQQDLEQEQDYNMGGVGKSYECVYCKGGFNTAQALGGHMNIHRKDKLSSSRNKPNTTTHNLLTSTTTKKHAIHNNLSSGANLIRCYNVTESQSNYVTYSPASTSTSTNGQIFLNQNRSVNSSHDDHHNIQCLNLFGDDWGFQYFGTAATHDHVIETMDQKKRQENDLDLELRLGHDPLKQ</sequence>
<dbReference type="PANTHER" id="PTHR45801:SF117">
    <property type="entry name" value="OS07G0417400 PROTEIN"/>
    <property type="match status" value="1"/>
</dbReference>
<name>A0AAN8TMU2_SOLBU</name>